<feature type="transmembrane region" description="Helical" evidence="1">
    <location>
        <begin position="81"/>
        <end position="99"/>
    </location>
</feature>
<dbReference type="Pfam" id="PF14808">
    <property type="entry name" value="TMEM164"/>
    <property type="match status" value="1"/>
</dbReference>
<dbReference type="RefSeq" id="WP_013390693.1">
    <property type="nucleotide sequence ID" value="NC_014639.1"/>
</dbReference>
<keyword evidence="1" id="KW-0812">Transmembrane</keyword>
<dbReference type="Proteomes" id="UP000006867">
    <property type="component" value="Chromosome"/>
</dbReference>
<evidence type="ECO:0000313" key="3">
    <source>
        <dbReference type="Proteomes" id="UP000006867"/>
    </source>
</evidence>
<keyword evidence="1" id="KW-0472">Membrane</keyword>
<reference evidence="2 3" key="1">
    <citation type="journal article" date="2011" name="Front. Microbiol.">
        <title>Genomic signatures of strain selection and enhancement in Bacillus atrophaeus var. globigii, a historical biowarfare simulant.</title>
        <authorList>
            <person name="Gibbons H.S."/>
            <person name="Broomall S.M."/>
            <person name="McNew L.A."/>
            <person name="Daligault H."/>
            <person name="Chapman C."/>
            <person name="Bruce D."/>
            <person name="Karavis M."/>
            <person name="Krepps M."/>
            <person name="McGregor P.A."/>
            <person name="Hong C."/>
            <person name="Park K.H."/>
            <person name="Akmal A."/>
            <person name="Feldman A."/>
            <person name="Lin J.S."/>
            <person name="Chang W.E."/>
            <person name="Higgs B.W."/>
            <person name="Demirev P."/>
            <person name="Lindquist J."/>
            <person name="Liem A."/>
            <person name="Fochler E."/>
            <person name="Read T.D."/>
            <person name="Tapia R."/>
            <person name="Johnson S."/>
            <person name="Bishop-Lilly K.A."/>
            <person name="Detter C."/>
            <person name="Han C."/>
            <person name="Sozhamannan S."/>
            <person name="Rosenzweig C.N."/>
            <person name="Skowronski E.W."/>
        </authorList>
    </citation>
    <scope>NUCLEOTIDE SEQUENCE [LARGE SCALE GENOMIC DNA]</scope>
    <source>
        <strain evidence="2 3">1942</strain>
    </source>
</reference>
<feature type="transmembrane region" description="Helical" evidence="1">
    <location>
        <begin position="16"/>
        <end position="38"/>
    </location>
</feature>
<sequence>MQTYIQPSYKHDPFHLFSIEHLVTLLIIGGLGVCLFFVSRRLKRPSSGRVIRYLLAFLLLASQISYHIWRLYYGTWSVRTSLPLELSDLSVYLCAAMLLTRNKKMFSFLIFAGLGSSLQAMLTPNLGMYSFPHFRYLIFFMSHGSVFLSCLFMAFVENWKLKMRSLWITVLIVNVYGVCIYFINRWIGSNYLYLMKKPSESSLLDVLGPWPWYIASAEAVMIISFLIIYWLYHRLKTIK</sequence>
<accession>A0ABM5M2M2</accession>
<feature type="transmembrane region" description="Helical" evidence="1">
    <location>
        <begin position="50"/>
        <end position="69"/>
    </location>
</feature>
<organism evidence="2 3">
    <name type="scientific">Bacillus atrophaeus (strain 1942)</name>
    <dbReference type="NCBI Taxonomy" id="720555"/>
    <lineage>
        <taxon>Bacteria</taxon>
        <taxon>Bacillati</taxon>
        <taxon>Bacillota</taxon>
        <taxon>Bacilli</taxon>
        <taxon>Bacillales</taxon>
        <taxon>Bacillaceae</taxon>
        <taxon>Bacillus</taxon>
    </lineage>
</organism>
<dbReference type="NCBIfam" id="TIGR02206">
    <property type="entry name" value="intg_mem_TP0381"/>
    <property type="match status" value="1"/>
</dbReference>
<keyword evidence="3" id="KW-1185">Reference proteome</keyword>
<keyword evidence="1" id="KW-1133">Transmembrane helix</keyword>
<proteinExistence type="predicted"/>
<feature type="transmembrane region" description="Helical" evidence="1">
    <location>
        <begin position="106"/>
        <end position="122"/>
    </location>
</feature>
<evidence type="ECO:0000313" key="2">
    <source>
        <dbReference type="EMBL" id="ADP34350.1"/>
    </source>
</evidence>
<feature type="transmembrane region" description="Helical" evidence="1">
    <location>
        <begin position="166"/>
        <end position="187"/>
    </location>
</feature>
<dbReference type="InterPro" id="IPR011737">
    <property type="entry name" value="CHP02206_TP0381"/>
</dbReference>
<protein>
    <submittedName>
        <fullName evidence="2">Integral inner membrane protein</fullName>
    </submittedName>
</protein>
<evidence type="ECO:0000256" key="1">
    <source>
        <dbReference type="SAM" id="Phobius"/>
    </source>
</evidence>
<dbReference type="EMBL" id="CP002207">
    <property type="protein sequence ID" value="ADP34350.1"/>
    <property type="molecule type" value="Genomic_DNA"/>
</dbReference>
<gene>
    <name evidence="2" type="ordered locus">BATR1942_17155</name>
</gene>
<feature type="transmembrane region" description="Helical" evidence="1">
    <location>
        <begin position="210"/>
        <end position="232"/>
    </location>
</feature>
<feature type="transmembrane region" description="Helical" evidence="1">
    <location>
        <begin position="134"/>
        <end position="154"/>
    </location>
</feature>
<name>A0ABM5M2M2_BACA1</name>